<dbReference type="Proteomes" id="UP000699042">
    <property type="component" value="Unassembled WGS sequence"/>
</dbReference>
<gene>
    <name evidence="2" type="ORF">JMJ77_006801</name>
</gene>
<evidence type="ECO:0000313" key="3">
    <source>
        <dbReference type="Proteomes" id="UP000699042"/>
    </source>
</evidence>
<comment type="caution">
    <text evidence="2">The sequence shown here is derived from an EMBL/GenBank/DDBJ whole genome shotgun (WGS) entry which is preliminary data.</text>
</comment>
<dbReference type="AlphaFoldDB" id="A0A9P7ULD7"/>
<reference evidence="2" key="1">
    <citation type="submission" date="2021-05" db="EMBL/GenBank/DDBJ databases">
        <title>Comparative genomics of three Colletotrichum scovillei strains and genetic complementation revealed genes involved fungal growth and virulence on chili pepper.</title>
        <authorList>
            <person name="Hsieh D.-K."/>
            <person name="Chuang S.-C."/>
            <person name="Chen C.-Y."/>
            <person name="Chao Y.-T."/>
            <person name="Lu M.-Y.J."/>
            <person name="Lee M.-H."/>
            <person name="Shih M.-C."/>
        </authorList>
    </citation>
    <scope>NUCLEOTIDE SEQUENCE</scope>
    <source>
        <strain evidence="2">Coll-153</strain>
    </source>
</reference>
<dbReference type="PANTHER" id="PTHR34598">
    <property type="entry name" value="BLL6449 PROTEIN"/>
    <property type="match status" value="1"/>
</dbReference>
<organism evidence="2 3">
    <name type="scientific">Colletotrichum scovillei</name>
    <dbReference type="NCBI Taxonomy" id="1209932"/>
    <lineage>
        <taxon>Eukaryota</taxon>
        <taxon>Fungi</taxon>
        <taxon>Dikarya</taxon>
        <taxon>Ascomycota</taxon>
        <taxon>Pezizomycotina</taxon>
        <taxon>Sordariomycetes</taxon>
        <taxon>Hypocreomycetidae</taxon>
        <taxon>Glomerellales</taxon>
        <taxon>Glomerellaceae</taxon>
        <taxon>Colletotrichum</taxon>
        <taxon>Colletotrichum acutatum species complex</taxon>
    </lineage>
</organism>
<dbReference type="PANTHER" id="PTHR34598:SF3">
    <property type="entry name" value="OXIDOREDUCTASE AN1597"/>
    <property type="match status" value="1"/>
</dbReference>
<accession>A0A9P7ULD7</accession>
<protein>
    <submittedName>
        <fullName evidence="2">Catalyzes late reaction in the cephamycin biosynthetic pathway</fullName>
    </submittedName>
</protein>
<sequence length="273" mass="31228">MTRLAGSRNVETTINYYRDPGDGSEHAPSIAGKRSTFTQPSVDFATVIHDITGNESNFTLDSHGFQLCRHASQLVDFTSDQQIKEVYYPEIEKLLSQITGASRLHIFDHTIRRPNPSAAHSDDERRPVKRAHIVGGYEPSQTSLGRRSVSTMQSRFQIINVWRPIKTIYKDPLAVCDSHSVLDTDILPVKLIYPDWVGEPCTILPNSRHRWYYKSFQTPEEVMLIKCYDWKADGRARRVPHAAFTDAEMVDKDPRQSIEVRVLVFHEEDTSQV</sequence>
<keyword evidence="3" id="KW-1185">Reference proteome</keyword>
<evidence type="ECO:0000313" key="2">
    <source>
        <dbReference type="EMBL" id="KAG7059438.1"/>
    </source>
</evidence>
<evidence type="ECO:0000256" key="1">
    <source>
        <dbReference type="ARBA" id="ARBA00023604"/>
    </source>
</evidence>
<proteinExistence type="inferred from homology"/>
<comment type="similarity">
    <text evidence="1">Belongs to the asaB hydroxylase/desaturase family.</text>
</comment>
<dbReference type="EMBL" id="JAESDN010000001">
    <property type="protein sequence ID" value="KAG7059438.1"/>
    <property type="molecule type" value="Genomic_DNA"/>
</dbReference>
<dbReference type="InterPro" id="IPR044053">
    <property type="entry name" value="AsaB-like"/>
</dbReference>
<dbReference type="GO" id="GO:0016491">
    <property type="term" value="F:oxidoreductase activity"/>
    <property type="evidence" value="ECO:0007669"/>
    <property type="project" value="InterPro"/>
</dbReference>
<name>A0A9P7ULD7_9PEZI</name>
<dbReference type="NCBIfam" id="NF041278">
    <property type="entry name" value="CmcJ_NvfI_EfuI"/>
    <property type="match status" value="1"/>
</dbReference>